<dbReference type="KEGG" id="pcor:KS4_07740"/>
<dbReference type="EMBL" id="CP036425">
    <property type="protein sequence ID" value="QDU32740.1"/>
    <property type="molecule type" value="Genomic_DNA"/>
</dbReference>
<evidence type="ECO:0000256" key="1">
    <source>
        <dbReference type="SAM" id="Phobius"/>
    </source>
</evidence>
<protein>
    <submittedName>
        <fullName evidence="2">Uncharacterized protein</fullName>
    </submittedName>
</protein>
<organism evidence="2 3">
    <name type="scientific">Poriferisphaera corsica</name>
    <dbReference type="NCBI Taxonomy" id="2528020"/>
    <lineage>
        <taxon>Bacteria</taxon>
        <taxon>Pseudomonadati</taxon>
        <taxon>Planctomycetota</taxon>
        <taxon>Phycisphaerae</taxon>
        <taxon>Phycisphaerales</taxon>
        <taxon>Phycisphaeraceae</taxon>
        <taxon>Poriferisphaera</taxon>
    </lineage>
</organism>
<dbReference type="RefSeq" id="WP_145074783.1">
    <property type="nucleotide sequence ID" value="NZ_CP036425.1"/>
</dbReference>
<reference evidence="2 3" key="1">
    <citation type="submission" date="2019-02" db="EMBL/GenBank/DDBJ databases">
        <title>Deep-cultivation of Planctomycetes and their phenomic and genomic characterization uncovers novel biology.</title>
        <authorList>
            <person name="Wiegand S."/>
            <person name="Jogler M."/>
            <person name="Boedeker C."/>
            <person name="Pinto D."/>
            <person name="Vollmers J."/>
            <person name="Rivas-Marin E."/>
            <person name="Kohn T."/>
            <person name="Peeters S.H."/>
            <person name="Heuer A."/>
            <person name="Rast P."/>
            <person name="Oberbeckmann S."/>
            <person name="Bunk B."/>
            <person name="Jeske O."/>
            <person name="Meyerdierks A."/>
            <person name="Storesund J.E."/>
            <person name="Kallscheuer N."/>
            <person name="Luecker S."/>
            <person name="Lage O.M."/>
            <person name="Pohl T."/>
            <person name="Merkel B.J."/>
            <person name="Hornburger P."/>
            <person name="Mueller R.-W."/>
            <person name="Bruemmer F."/>
            <person name="Labrenz M."/>
            <person name="Spormann A.M."/>
            <person name="Op den Camp H."/>
            <person name="Overmann J."/>
            <person name="Amann R."/>
            <person name="Jetten M.S.M."/>
            <person name="Mascher T."/>
            <person name="Medema M.H."/>
            <person name="Devos D.P."/>
            <person name="Kaster A.-K."/>
            <person name="Ovreas L."/>
            <person name="Rohde M."/>
            <person name="Galperin M.Y."/>
            <person name="Jogler C."/>
        </authorList>
    </citation>
    <scope>NUCLEOTIDE SEQUENCE [LARGE SCALE GENOMIC DNA]</scope>
    <source>
        <strain evidence="2 3">KS4</strain>
    </source>
</reference>
<evidence type="ECO:0000313" key="3">
    <source>
        <dbReference type="Proteomes" id="UP000317369"/>
    </source>
</evidence>
<gene>
    <name evidence="2" type="ORF">KS4_07740</name>
</gene>
<feature type="transmembrane region" description="Helical" evidence="1">
    <location>
        <begin position="116"/>
        <end position="136"/>
    </location>
</feature>
<proteinExistence type="predicted"/>
<sequence length="236" mass="26857">MNITCPNCKHPIPASNLDIATLDASCLNCLKNINLKNYIQTANQANNLPLQPPTNRIIVNTIEDTCVIQYRWPRLQFFFAVIITLLWNAAVGIPIWQAIANNQPIFTLQFFLENTFLLIFWIIGLFLIYGTIASILNTTTLTLSPLGLTKKESPLPHIGKQFFPANQINFFYYAIQDNGDKDTAFINGFAYKPQIKTIAGKTYKLFSPYATVEESQYITKLLNQHHKLFDVSNKHL</sequence>
<keyword evidence="1" id="KW-1133">Transmembrane helix</keyword>
<keyword evidence="3" id="KW-1185">Reference proteome</keyword>
<dbReference type="Proteomes" id="UP000317369">
    <property type="component" value="Chromosome"/>
</dbReference>
<accession>A0A517YR93</accession>
<evidence type="ECO:0000313" key="2">
    <source>
        <dbReference type="EMBL" id="QDU32740.1"/>
    </source>
</evidence>
<feature type="transmembrane region" description="Helical" evidence="1">
    <location>
        <begin position="77"/>
        <end position="96"/>
    </location>
</feature>
<name>A0A517YR93_9BACT</name>
<dbReference type="AlphaFoldDB" id="A0A517YR93"/>
<keyword evidence="1" id="KW-0812">Transmembrane</keyword>
<keyword evidence="1" id="KW-0472">Membrane</keyword>